<organism evidence="1 2">
    <name type="scientific">Solanum verrucosum</name>
    <dbReference type="NCBI Taxonomy" id="315347"/>
    <lineage>
        <taxon>Eukaryota</taxon>
        <taxon>Viridiplantae</taxon>
        <taxon>Streptophyta</taxon>
        <taxon>Embryophyta</taxon>
        <taxon>Tracheophyta</taxon>
        <taxon>Spermatophyta</taxon>
        <taxon>Magnoliopsida</taxon>
        <taxon>eudicotyledons</taxon>
        <taxon>Gunneridae</taxon>
        <taxon>Pentapetalae</taxon>
        <taxon>asterids</taxon>
        <taxon>lamiids</taxon>
        <taxon>Solanales</taxon>
        <taxon>Solanaceae</taxon>
        <taxon>Solanoideae</taxon>
        <taxon>Solaneae</taxon>
        <taxon>Solanum</taxon>
    </lineage>
</organism>
<protein>
    <submittedName>
        <fullName evidence="1">Uncharacterized protein</fullName>
    </submittedName>
</protein>
<dbReference type="Proteomes" id="UP001234989">
    <property type="component" value="Chromosome 7"/>
</dbReference>
<gene>
    <name evidence="1" type="ORF">MTR67_030636</name>
</gene>
<accession>A0AAF0TY89</accession>
<evidence type="ECO:0000313" key="2">
    <source>
        <dbReference type="Proteomes" id="UP001234989"/>
    </source>
</evidence>
<keyword evidence="2" id="KW-1185">Reference proteome</keyword>
<name>A0AAF0TY89_SOLVR</name>
<dbReference type="EMBL" id="CP133618">
    <property type="protein sequence ID" value="WMV37251.1"/>
    <property type="molecule type" value="Genomic_DNA"/>
</dbReference>
<sequence>MVSSIGCWLLLL</sequence>
<evidence type="ECO:0000313" key="1">
    <source>
        <dbReference type="EMBL" id="WMV37251.1"/>
    </source>
</evidence>
<reference evidence="1" key="1">
    <citation type="submission" date="2023-08" db="EMBL/GenBank/DDBJ databases">
        <title>A de novo genome assembly of Solanum verrucosum Schlechtendal, a Mexican diploid species geographically isolated from the other diploid A-genome species in potato relatives.</title>
        <authorList>
            <person name="Hosaka K."/>
        </authorList>
    </citation>
    <scope>NUCLEOTIDE SEQUENCE</scope>
    <source>
        <tissue evidence="1">Young leaves</tissue>
    </source>
</reference>
<proteinExistence type="predicted"/>